<dbReference type="InterPro" id="IPR002885">
    <property type="entry name" value="PPR_rpt"/>
</dbReference>
<dbReference type="InterPro" id="IPR036291">
    <property type="entry name" value="NAD(P)-bd_dom_sf"/>
</dbReference>
<dbReference type="GO" id="GO:0006062">
    <property type="term" value="P:sorbitol catabolic process"/>
    <property type="evidence" value="ECO:0007669"/>
    <property type="project" value="TreeGrafter"/>
</dbReference>
<name>A0AAF0F6K4_9BASI</name>
<evidence type="ECO:0000256" key="3">
    <source>
        <dbReference type="ARBA" id="ARBA00022723"/>
    </source>
</evidence>
<keyword evidence="5" id="KW-0560">Oxidoreductase</keyword>
<keyword evidence="4 6" id="KW-0862">Zinc</keyword>
<protein>
    <recommendedName>
        <fullName evidence="7">Enoyl reductase (ER) domain-containing protein</fullName>
    </recommendedName>
</protein>
<comment type="similarity">
    <text evidence="2 6">Belongs to the zinc-containing alcohol dehydrogenase family.</text>
</comment>
<evidence type="ECO:0000256" key="5">
    <source>
        <dbReference type="ARBA" id="ARBA00023002"/>
    </source>
</evidence>
<keyword evidence="9" id="KW-1185">Reference proteome</keyword>
<dbReference type="Pfam" id="PF00107">
    <property type="entry name" value="ADH_zinc_N"/>
    <property type="match status" value="1"/>
</dbReference>
<dbReference type="GO" id="GO:0008270">
    <property type="term" value="F:zinc ion binding"/>
    <property type="evidence" value="ECO:0007669"/>
    <property type="project" value="InterPro"/>
</dbReference>
<dbReference type="GO" id="GO:0003939">
    <property type="term" value="F:L-iditol 2-dehydrogenase (NAD+) activity"/>
    <property type="evidence" value="ECO:0007669"/>
    <property type="project" value="TreeGrafter"/>
</dbReference>
<evidence type="ECO:0000256" key="1">
    <source>
        <dbReference type="ARBA" id="ARBA00001947"/>
    </source>
</evidence>
<dbReference type="EMBL" id="CP118375">
    <property type="protein sequence ID" value="WFD41537.1"/>
    <property type="molecule type" value="Genomic_DNA"/>
</dbReference>
<reference evidence="8" key="1">
    <citation type="submission" date="2023-02" db="EMBL/GenBank/DDBJ databases">
        <title>Mating type loci evolution in Malassezia.</title>
        <authorList>
            <person name="Coelho M.A."/>
        </authorList>
    </citation>
    <scope>NUCLEOTIDE SEQUENCE</scope>
    <source>
        <strain evidence="8">CBS 14136</strain>
    </source>
</reference>
<dbReference type="AlphaFoldDB" id="A0AAF0F6K4"/>
<dbReference type="Gene3D" id="3.90.180.10">
    <property type="entry name" value="Medium-chain alcohol dehydrogenases, catalytic domain"/>
    <property type="match status" value="1"/>
</dbReference>
<dbReference type="InterPro" id="IPR020843">
    <property type="entry name" value="ER"/>
</dbReference>
<dbReference type="Gene3D" id="3.40.50.720">
    <property type="entry name" value="NAD(P)-binding Rossmann-like Domain"/>
    <property type="match status" value="1"/>
</dbReference>
<comment type="cofactor">
    <cofactor evidence="1 6">
        <name>Zn(2+)</name>
        <dbReference type="ChEBI" id="CHEBI:29105"/>
    </cofactor>
</comment>
<proteinExistence type="inferred from homology"/>
<organism evidence="8 9">
    <name type="scientific">Malassezia psittaci</name>
    <dbReference type="NCBI Taxonomy" id="1821823"/>
    <lineage>
        <taxon>Eukaryota</taxon>
        <taxon>Fungi</taxon>
        <taxon>Dikarya</taxon>
        <taxon>Basidiomycota</taxon>
        <taxon>Ustilaginomycotina</taxon>
        <taxon>Malasseziomycetes</taxon>
        <taxon>Malasseziales</taxon>
        <taxon>Malasseziaceae</taxon>
        <taxon>Malassezia</taxon>
    </lineage>
</organism>
<dbReference type="InterPro" id="IPR002328">
    <property type="entry name" value="ADH_Zn_CS"/>
</dbReference>
<sequence length="907" mass="100428">MTAPDNSLPTQPVKGNQSYVLQAIEKTVFEDRPIAPLRPYEVRVNIRQTGLCGSDCHYKTHGRIGDFVLKKPMVLGHESAGIITEVGSEVKNRQVGDRVALEPGVPCCSCARCLAGHYSLCDELVFAATPPYDGTLATYYNLHAAFAHPVPDNMSLEAASLMEPLSVAVHATATLGKVQALENVLVLGAGPIGLLAGAVARAYGAKRVVSVDLVDEKLDFAQQFCSTSTFKSEPPVEGESGMDCSRRNAETLLRSLGDDMQKNGGFDLAIEATGAQSCLQMACWAVGALGRIVTVGMGNPEPQVPITRLMVREISLKGSFRYSAGDYEKSIGLASTGKIDVERLVTHRYLFKDADLAFDATARGKGEDGKACIKRSGHLAELYDALRRADPFAVFDTFLHITKKRDPLAAAEYRHIVQVMLQARPQTRQTTDQILVLIEHVKRTQRLYSKATSPSDRLVAHDLSLLLQDAYLWNALLSSARGRQKHLPQQALAEVLDLFVAAEHATKDLDLPVQTISKAEIGSRPKFPDTISYNILLHSIARSLPKEAGRRRTLPSSLSGIRREIQLARYTRRDAEALFLQIWQKLEHEGAPTPISWAIRVFFFAKTGQIISAQEALRESIKERNCSVTAITTLLDAYAQTHRADPKMPEQLTSIYTSLRSNITPDENPELDHSEENNSVLFLVLGLEQIPADIVPDRGTYAVLIRCFTQANDLNRALQVLHDMIMAPNPASISEQEIERDSDQNQPFVDAQNSGMAPGADIYHSFFMAFARLGTPASVKTRGDSPLTWEWSIETNNSWNVTALAQLFEGYLRVHPKDTPPFRSKSRQTTGFRAPAPNVKQLNTVLSALCKVGRDHAAWVEMQWARLAEKFGDETYWYNFHTDQRINRVLEELQNGTDPQAIDLAFR</sequence>
<evidence type="ECO:0000256" key="6">
    <source>
        <dbReference type="RuleBase" id="RU361277"/>
    </source>
</evidence>
<evidence type="ECO:0000313" key="8">
    <source>
        <dbReference type="EMBL" id="WFD41537.1"/>
    </source>
</evidence>
<evidence type="ECO:0000313" key="9">
    <source>
        <dbReference type="Proteomes" id="UP001214628"/>
    </source>
</evidence>
<gene>
    <name evidence="8" type="ORF">MPSI1_000168</name>
</gene>
<dbReference type="SMART" id="SM00829">
    <property type="entry name" value="PKS_ER"/>
    <property type="match status" value="1"/>
</dbReference>
<dbReference type="NCBIfam" id="TIGR00756">
    <property type="entry name" value="PPR"/>
    <property type="match status" value="1"/>
</dbReference>
<dbReference type="PANTHER" id="PTHR43161">
    <property type="entry name" value="SORBITOL DEHYDROGENASE"/>
    <property type="match status" value="1"/>
</dbReference>
<evidence type="ECO:0000259" key="7">
    <source>
        <dbReference type="SMART" id="SM00829"/>
    </source>
</evidence>
<keyword evidence="3 6" id="KW-0479">Metal-binding</keyword>
<dbReference type="InterPro" id="IPR011990">
    <property type="entry name" value="TPR-like_helical_dom_sf"/>
</dbReference>
<dbReference type="SUPFAM" id="SSF50129">
    <property type="entry name" value="GroES-like"/>
    <property type="match status" value="1"/>
</dbReference>
<dbReference type="InterPro" id="IPR045306">
    <property type="entry name" value="SDH-like"/>
</dbReference>
<dbReference type="PANTHER" id="PTHR43161:SF9">
    <property type="entry name" value="SORBITOL DEHYDROGENASE"/>
    <property type="match status" value="1"/>
</dbReference>
<dbReference type="CDD" id="cd05285">
    <property type="entry name" value="sorbitol_DH"/>
    <property type="match status" value="1"/>
</dbReference>
<dbReference type="Gene3D" id="1.25.40.10">
    <property type="entry name" value="Tetratricopeptide repeat domain"/>
    <property type="match status" value="1"/>
</dbReference>
<dbReference type="Pfam" id="PF08240">
    <property type="entry name" value="ADH_N"/>
    <property type="match status" value="1"/>
</dbReference>
<dbReference type="PROSITE" id="PS00059">
    <property type="entry name" value="ADH_ZINC"/>
    <property type="match status" value="1"/>
</dbReference>
<dbReference type="InterPro" id="IPR011032">
    <property type="entry name" value="GroES-like_sf"/>
</dbReference>
<evidence type="ECO:0000256" key="2">
    <source>
        <dbReference type="ARBA" id="ARBA00008072"/>
    </source>
</evidence>
<dbReference type="InterPro" id="IPR013149">
    <property type="entry name" value="ADH-like_C"/>
</dbReference>
<dbReference type="InterPro" id="IPR013154">
    <property type="entry name" value="ADH-like_N"/>
</dbReference>
<dbReference type="SUPFAM" id="SSF51735">
    <property type="entry name" value="NAD(P)-binding Rossmann-fold domains"/>
    <property type="match status" value="1"/>
</dbReference>
<dbReference type="Proteomes" id="UP001214628">
    <property type="component" value="Chromosome 1"/>
</dbReference>
<feature type="domain" description="Enoyl reductase (ER)" evidence="7">
    <location>
        <begin position="22"/>
        <end position="373"/>
    </location>
</feature>
<accession>A0AAF0F6K4</accession>
<evidence type="ECO:0000256" key="4">
    <source>
        <dbReference type="ARBA" id="ARBA00022833"/>
    </source>
</evidence>